<reference evidence="2 3" key="1">
    <citation type="submission" date="2018-05" db="EMBL/GenBank/DDBJ databases">
        <title>A metagenomic window into the 2 km-deep terrestrial subsurface aquifer revealed taxonomically and functionally diverse microbial community comprising novel uncultured bacterial lineages.</title>
        <authorList>
            <person name="Kadnikov V.V."/>
            <person name="Mardanov A.V."/>
            <person name="Beletsky A.V."/>
            <person name="Banks D."/>
            <person name="Pimenov N.V."/>
            <person name="Frank Y.A."/>
            <person name="Karnachuk O.V."/>
            <person name="Ravin N.V."/>
        </authorList>
    </citation>
    <scope>NUCLEOTIDE SEQUENCE [LARGE SCALE GENOMIC DNA]</scope>
    <source>
        <strain evidence="2">BY</strain>
    </source>
</reference>
<evidence type="ECO:0000313" key="3">
    <source>
        <dbReference type="Proteomes" id="UP000262583"/>
    </source>
</evidence>
<proteinExistence type="predicted"/>
<feature type="coiled-coil region" evidence="1">
    <location>
        <begin position="7"/>
        <end position="34"/>
    </location>
</feature>
<name>A0A2Z4Y806_SUMC1</name>
<protein>
    <recommendedName>
        <fullName evidence="4">Coiled coil domain-containing protein</fullName>
    </recommendedName>
</protein>
<keyword evidence="1" id="KW-0175">Coiled coil</keyword>
<dbReference type="AlphaFoldDB" id="A0A2Z4Y806"/>
<organism evidence="2 3">
    <name type="scientific">Sumerlaea chitinivorans</name>
    <dbReference type="NCBI Taxonomy" id="2250252"/>
    <lineage>
        <taxon>Bacteria</taxon>
        <taxon>Candidatus Sumerlaeota</taxon>
        <taxon>Candidatus Sumerlaeia</taxon>
        <taxon>Candidatus Sumerlaeales</taxon>
        <taxon>Candidatus Sumerlaeaceae</taxon>
        <taxon>Candidatus Sumerlaea</taxon>
    </lineage>
</organism>
<gene>
    <name evidence="2" type="ORF">BRCON_2642</name>
</gene>
<accession>A0A2Z4Y806</accession>
<dbReference type="Proteomes" id="UP000262583">
    <property type="component" value="Chromosome"/>
</dbReference>
<dbReference type="EMBL" id="CP030759">
    <property type="protein sequence ID" value="AXA37384.1"/>
    <property type="molecule type" value="Genomic_DNA"/>
</dbReference>
<dbReference type="KEGG" id="schv:BRCON_2642"/>
<sequence length="96" mass="11305">MSKEEYLARMKSELSEWNDKIAAFKTRAEKATSETREQLGGLIAEMERKREAVVRRLAEYEDWKSSATLALEDMKEGVERAMRELRDAYEKAKSRW</sequence>
<evidence type="ECO:0008006" key="4">
    <source>
        <dbReference type="Google" id="ProtNLM"/>
    </source>
</evidence>
<evidence type="ECO:0000256" key="1">
    <source>
        <dbReference type="SAM" id="Coils"/>
    </source>
</evidence>
<evidence type="ECO:0000313" key="2">
    <source>
        <dbReference type="EMBL" id="AXA37384.1"/>
    </source>
</evidence>